<gene>
    <name evidence="1" type="ORF">PACLA_8A038656</name>
</gene>
<sequence length="282" mass="33015">MMKLSVICLFSIVFCLAAKFSSAQWNSRNYNYRLGRNTNLNKNGLNHQSNNGRHNSNLNYRQVRYNYRGNQWNTNINHNFRSRQSNLDANYRRNHNFRVGYNWQNRQTNAGYRWNFGKRRRSTDIQDEVLEFLKMESEPRVFLEKLQLAVNMFIKTYQYTVPELKILSVSVPDDQVTNVTVAQEIVCVIKKLQKVLPYSMGNFIVKMIKYHGPSFDVEGLKDFFSVDSEQKTENDLDIDDSCEVPDVPASSELVDRAGLLEMKKFVATLITVAMEYQNMLEK</sequence>
<keyword evidence="2" id="KW-1185">Reference proteome</keyword>
<organism evidence="1 2">
    <name type="scientific">Paramuricea clavata</name>
    <name type="common">Red gorgonian</name>
    <name type="synonym">Violescent sea-whip</name>
    <dbReference type="NCBI Taxonomy" id="317549"/>
    <lineage>
        <taxon>Eukaryota</taxon>
        <taxon>Metazoa</taxon>
        <taxon>Cnidaria</taxon>
        <taxon>Anthozoa</taxon>
        <taxon>Octocorallia</taxon>
        <taxon>Malacalcyonacea</taxon>
        <taxon>Plexauridae</taxon>
        <taxon>Paramuricea</taxon>
    </lineage>
</organism>
<reference evidence="1" key="1">
    <citation type="submission" date="2020-04" db="EMBL/GenBank/DDBJ databases">
        <authorList>
            <person name="Alioto T."/>
            <person name="Alioto T."/>
            <person name="Gomez Garrido J."/>
        </authorList>
    </citation>
    <scope>NUCLEOTIDE SEQUENCE</scope>
    <source>
        <strain evidence="1">A484AB</strain>
    </source>
</reference>
<dbReference type="OrthoDB" id="10349180at2759"/>
<comment type="caution">
    <text evidence="1">The sequence shown here is derived from an EMBL/GenBank/DDBJ whole genome shotgun (WGS) entry which is preliminary data.</text>
</comment>
<accession>A0A6S7H249</accession>
<dbReference type="EMBL" id="CACRXK020002948">
    <property type="protein sequence ID" value="CAB3996802.1"/>
    <property type="molecule type" value="Genomic_DNA"/>
</dbReference>
<name>A0A6S7H249_PARCT</name>
<evidence type="ECO:0000313" key="2">
    <source>
        <dbReference type="Proteomes" id="UP001152795"/>
    </source>
</evidence>
<protein>
    <submittedName>
        <fullName evidence="1">Uncharacterized protein</fullName>
    </submittedName>
</protein>
<dbReference type="Proteomes" id="UP001152795">
    <property type="component" value="Unassembled WGS sequence"/>
</dbReference>
<proteinExistence type="predicted"/>
<evidence type="ECO:0000313" key="1">
    <source>
        <dbReference type="EMBL" id="CAB3996802.1"/>
    </source>
</evidence>
<dbReference type="AlphaFoldDB" id="A0A6S7H249"/>